<feature type="transmembrane region" description="Helical" evidence="2">
    <location>
        <begin position="466"/>
        <end position="486"/>
    </location>
</feature>
<feature type="compositionally biased region" description="Polar residues" evidence="1">
    <location>
        <begin position="11"/>
        <end position="22"/>
    </location>
</feature>
<gene>
    <name evidence="3" type="ORF">DM02DRAFT_670276</name>
</gene>
<accession>A0A2V1DY90</accession>
<keyword evidence="2" id="KW-0812">Transmembrane</keyword>
<feature type="transmembrane region" description="Helical" evidence="2">
    <location>
        <begin position="60"/>
        <end position="81"/>
    </location>
</feature>
<feature type="region of interest" description="Disordered" evidence="1">
    <location>
        <begin position="230"/>
        <end position="249"/>
    </location>
</feature>
<keyword evidence="4" id="KW-1185">Reference proteome</keyword>
<evidence type="ECO:0000313" key="4">
    <source>
        <dbReference type="Proteomes" id="UP000244855"/>
    </source>
</evidence>
<feature type="region of interest" description="Disordered" evidence="1">
    <location>
        <begin position="1"/>
        <end position="22"/>
    </location>
</feature>
<protein>
    <submittedName>
        <fullName evidence="3">Uncharacterized protein</fullName>
    </submittedName>
</protein>
<feature type="transmembrane region" description="Helical" evidence="2">
    <location>
        <begin position="87"/>
        <end position="107"/>
    </location>
</feature>
<sequence length="572" mass="64434">MFIPSLPPPTQTQHHSPRSNPQTCSFQGNPDIYGPGIRIGIYSQTLAVWFANYFLSSQTLILRDTVTVFCVAILIALFMVVADPSSIYAVEAFLMLQILFWGCMMGVVGKSAFTRVRWSAQSIIRRIFNEMLDTASWGLQVWFWWSGMDRMQSVQGDGCVTWIMYIWKVDLFGWPRKAMRVLSILALMQRLSFFAFFLMDVGLVWVMERRGVRRRFMEAVRRWVEEVEKSGKDVGEQKEPSKNCGVGDLGSGGREAVAHDACSEYSCQQCSPVEPLSDLDREATLVQRWNTPSLTPIHSAPTPNTSSVTVVTKLSHQPPLSTPLDLTILHEIHQSELYLKTCISASPFHTSQPLTLPMFLRKMFHTTPPPLSNTTTSPLPYIPPPAWLPSILHVTHCVLTLRIPLHTLVFNAHLLASIQLNILNSPFHLYASLTYNSHLLPEWPIISLASKVILASPKRPKKVSPWLAWGYPILDLAVHVVIILQIELTLRWNDVRGLTGLKSVGQLIPFVIGITGLVLVGGRWIGRWWARRRRGEKGGAEVADEGEVMAIDGGLERWVVEGYGRWKESLES</sequence>
<dbReference type="AlphaFoldDB" id="A0A2V1DY90"/>
<feature type="compositionally biased region" description="Basic and acidic residues" evidence="1">
    <location>
        <begin position="230"/>
        <end position="241"/>
    </location>
</feature>
<reference evidence="3 4" key="1">
    <citation type="journal article" date="2018" name="Sci. Rep.">
        <title>Comparative genomics provides insights into the lifestyle and reveals functional heterogeneity of dark septate endophytic fungi.</title>
        <authorList>
            <person name="Knapp D.G."/>
            <person name="Nemeth J.B."/>
            <person name="Barry K."/>
            <person name="Hainaut M."/>
            <person name="Henrissat B."/>
            <person name="Johnson J."/>
            <person name="Kuo A."/>
            <person name="Lim J.H.P."/>
            <person name="Lipzen A."/>
            <person name="Nolan M."/>
            <person name="Ohm R.A."/>
            <person name="Tamas L."/>
            <person name="Grigoriev I.V."/>
            <person name="Spatafora J.W."/>
            <person name="Nagy L.G."/>
            <person name="Kovacs G.M."/>
        </authorList>
    </citation>
    <scope>NUCLEOTIDE SEQUENCE [LARGE SCALE GENOMIC DNA]</scope>
    <source>
        <strain evidence="3 4">DSE2036</strain>
    </source>
</reference>
<feature type="compositionally biased region" description="Pro residues" evidence="1">
    <location>
        <begin position="1"/>
        <end position="10"/>
    </location>
</feature>
<feature type="transmembrane region" description="Helical" evidence="2">
    <location>
        <begin position="506"/>
        <end position="525"/>
    </location>
</feature>
<evidence type="ECO:0000256" key="1">
    <source>
        <dbReference type="SAM" id="MobiDB-lite"/>
    </source>
</evidence>
<feature type="transmembrane region" description="Helical" evidence="2">
    <location>
        <begin position="127"/>
        <end position="145"/>
    </location>
</feature>
<evidence type="ECO:0000256" key="2">
    <source>
        <dbReference type="SAM" id="Phobius"/>
    </source>
</evidence>
<organism evidence="3 4">
    <name type="scientific">Periconia macrospinosa</name>
    <dbReference type="NCBI Taxonomy" id="97972"/>
    <lineage>
        <taxon>Eukaryota</taxon>
        <taxon>Fungi</taxon>
        <taxon>Dikarya</taxon>
        <taxon>Ascomycota</taxon>
        <taxon>Pezizomycotina</taxon>
        <taxon>Dothideomycetes</taxon>
        <taxon>Pleosporomycetidae</taxon>
        <taxon>Pleosporales</taxon>
        <taxon>Massarineae</taxon>
        <taxon>Periconiaceae</taxon>
        <taxon>Periconia</taxon>
    </lineage>
</organism>
<dbReference type="STRING" id="97972.A0A2V1DY90"/>
<dbReference type="OrthoDB" id="3945378at2759"/>
<dbReference type="EMBL" id="KZ805338">
    <property type="protein sequence ID" value="PVI02872.1"/>
    <property type="molecule type" value="Genomic_DNA"/>
</dbReference>
<evidence type="ECO:0000313" key="3">
    <source>
        <dbReference type="EMBL" id="PVI02872.1"/>
    </source>
</evidence>
<dbReference type="Proteomes" id="UP000244855">
    <property type="component" value="Unassembled WGS sequence"/>
</dbReference>
<keyword evidence="2" id="KW-0472">Membrane</keyword>
<name>A0A2V1DY90_9PLEO</name>
<keyword evidence="2" id="KW-1133">Transmembrane helix</keyword>
<feature type="transmembrane region" description="Helical" evidence="2">
    <location>
        <begin position="181"/>
        <end position="207"/>
    </location>
</feature>
<proteinExistence type="predicted"/>